<reference evidence="7" key="1">
    <citation type="submission" date="2016-03" db="EMBL/GenBank/DDBJ databases">
        <authorList>
            <person name="Guldener U."/>
        </authorList>
    </citation>
    <scope>NUCLEOTIDE SEQUENCE [LARGE SCALE GENOMIC DNA]</scope>
    <source>
        <strain evidence="7">04CH-RAC-A.6.1</strain>
    </source>
</reference>
<feature type="transmembrane region" description="Helical" evidence="5">
    <location>
        <begin position="194"/>
        <end position="215"/>
    </location>
</feature>
<evidence type="ECO:0000256" key="3">
    <source>
        <dbReference type="ARBA" id="ARBA00022989"/>
    </source>
</evidence>
<comment type="subcellular location">
    <subcellularLocation>
        <location evidence="1">Membrane</location>
        <topology evidence="1">Multi-pass membrane protein</topology>
    </subcellularLocation>
</comment>
<evidence type="ECO:0000256" key="1">
    <source>
        <dbReference type="ARBA" id="ARBA00004141"/>
    </source>
</evidence>
<feature type="transmembrane region" description="Helical" evidence="5">
    <location>
        <begin position="43"/>
        <end position="64"/>
    </location>
</feature>
<dbReference type="OrthoDB" id="194139at2759"/>
<evidence type="ECO:0000313" key="7">
    <source>
        <dbReference type="Proteomes" id="UP000178912"/>
    </source>
</evidence>
<sequence>MTVPKLRSSIFFASSSILLFVQFLGTAASGWLLHESPWLVCPVAAGVCAATIPISACELLWTALGRPQLELMQGEEIDTGSEHDTRPNRFGHGEQGYIPLPSQEITSSHPLIPENSAPLKLSRVKVVSRVCPGFAPALSFLTLMHEKFMRHRVIQVALLMETTIVLGMGQNMIVQQWASQVFSWSLSDTTFINAFTMFVSQVVLALTPMLTSQILPLCGTGQDMDWSLTQVNLALRACGAFAMGFSTSPPAFFTAIFMYTLGVGLLDSSKALLTSFTSSADITELYTIQMMVQNVAGMLGSELWPRLFAQQLKNGGLWVGLPFWASAALYLFAIILLRRLPSLWLSKKLDDQAPTT</sequence>
<dbReference type="Proteomes" id="UP000178912">
    <property type="component" value="Unassembled WGS sequence"/>
</dbReference>
<feature type="transmembrane region" description="Helical" evidence="5">
    <location>
        <begin position="316"/>
        <end position="337"/>
    </location>
</feature>
<dbReference type="AlphaFoldDB" id="A0A1E1JYL4"/>
<accession>A0A1E1JYL4</accession>
<dbReference type="EMBL" id="FJUX01000006">
    <property type="protein sequence ID" value="CZS90740.1"/>
    <property type="molecule type" value="Genomic_DNA"/>
</dbReference>
<feature type="transmembrane region" description="Helical" evidence="5">
    <location>
        <begin position="153"/>
        <end position="174"/>
    </location>
</feature>
<protein>
    <submittedName>
        <fullName evidence="6">Uncharacterized protein</fullName>
    </submittedName>
</protein>
<keyword evidence="3 5" id="KW-1133">Transmembrane helix</keyword>
<keyword evidence="7" id="KW-1185">Reference proteome</keyword>
<evidence type="ECO:0000256" key="2">
    <source>
        <dbReference type="ARBA" id="ARBA00022692"/>
    </source>
</evidence>
<organism evidence="6 7">
    <name type="scientific">Rhynchosporium agropyri</name>
    <dbReference type="NCBI Taxonomy" id="914238"/>
    <lineage>
        <taxon>Eukaryota</taxon>
        <taxon>Fungi</taxon>
        <taxon>Dikarya</taxon>
        <taxon>Ascomycota</taxon>
        <taxon>Pezizomycotina</taxon>
        <taxon>Leotiomycetes</taxon>
        <taxon>Helotiales</taxon>
        <taxon>Ploettnerulaceae</taxon>
        <taxon>Rhynchosporium</taxon>
    </lineage>
</organism>
<dbReference type="InterPro" id="IPR036259">
    <property type="entry name" value="MFS_trans_sf"/>
</dbReference>
<keyword evidence="4 5" id="KW-0472">Membrane</keyword>
<dbReference type="GO" id="GO:0022857">
    <property type="term" value="F:transmembrane transporter activity"/>
    <property type="evidence" value="ECO:0007669"/>
    <property type="project" value="TreeGrafter"/>
</dbReference>
<name>A0A1E1JYL4_9HELO</name>
<dbReference type="PANTHER" id="PTHR23507:SF1">
    <property type="entry name" value="FI18259P1-RELATED"/>
    <property type="match status" value="1"/>
</dbReference>
<dbReference type="SUPFAM" id="SSF103473">
    <property type="entry name" value="MFS general substrate transporter"/>
    <property type="match status" value="1"/>
</dbReference>
<proteinExistence type="predicted"/>
<dbReference type="GO" id="GO:0016020">
    <property type="term" value="C:membrane"/>
    <property type="evidence" value="ECO:0007669"/>
    <property type="project" value="UniProtKB-SubCell"/>
</dbReference>
<evidence type="ECO:0000256" key="4">
    <source>
        <dbReference type="ARBA" id="ARBA00023136"/>
    </source>
</evidence>
<evidence type="ECO:0000313" key="6">
    <source>
        <dbReference type="EMBL" id="CZS90740.1"/>
    </source>
</evidence>
<dbReference type="PANTHER" id="PTHR23507">
    <property type="entry name" value="ZGC:174356"/>
    <property type="match status" value="1"/>
</dbReference>
<keyword evidence="2 5" id="KW-0812">Transmembrane</keyword>
<gene>
    <name evidence="6" type="ORF">RAG0_01671</name>
</gene>
<evidence type="ECO:0000256" key="5">
    <source>
        <dbReference type="SAM" id="Phobius"/>
    </source>
</evidence>